<dbReference type="GeneID" id="8249098"/>
<gene>
    <name evidence="4" type="ORF">MICPUN_64069</name>
</gene>
<dbReference type="PANTHER" id="PTHR43798">
    <property type="entry name" value="MONOACYLGLYCEROL LIPASE"/>
    <property type="match status" value="1"/>
</dbReference>
<dbReference type="RefSeq" id="XP_002505960.1">
    <property type="nucleotide sequence ID" value="XM_002505914.1"/>
</dbReference>
<dbReference type="EMBL" id="CP001332">
    <property type="protein sequence ID" value="ACO67218.1"/>
    <property type="molecule type" value="Genomic_DNA"/>
</dbReference>
<dbReference type="OMA" id="CAIIWSY"/>
<dbReference type="Gene3D" id="3.40.50.1820">
    <property type="entry name" value="alpha/beta hydrolase"/>
    <property type="match status" value="1"/>
</dbReference>
<dbReference type="InParanoid" id="C1EH15"/>
<feature type="domain" description="AB hydrolase-1" evidence="3">
    <location>
        <begin position="34"/>
        <end position="146"/>
    </location>
</feature>
<reference evidence="4 5" key="1">
    <citation type="journal article" date="2009" name="Science">
        <title>Green evolution and dynamic adaptations revealed by genomes of the marine picoeukaryotes Micromonas.</title>
        <authorList>
            <person name="Worden A.Z."/>
            <person name="Lee J.H."/>
            <person name="Mock T."/>
            <person name="Rouze P."/>
            <person name="Simmons M.P."/>
            <person name="Aerts A.L."/>
            <person name="Allen A.E."/>
            <person name="Cuvelier M.L."/>
            <person name="Derelle E."/>
            <person name="Everett M.V."/>
            <person name="Foulon E."/>
            <person name="Grimwood J."/>
            <person name="Gundlach H."/>
            <person name="Henrissat B."/>
            <person name="Napoli C."/>
            <person name="McDonald S.M."/>
            <person name="Parker M.S."/>
            <person name="Rombauts S."/>
            <person name="Salamov A."/>
            <person name="Von Dassow P."/>
            <person name="Badger J.H."/>
            <person name="Coutinho P.M."/>
            <person name="Demir E."/>
            <person name="Dubchak I."/>
            <person name="Gentemann C."/>
            <person name="Eikrem W."/>
            <person name="Gready J.E."/>
            <person name="John U."/>
            <person name="Lanier W."/>
            <person name="Lindquist E.A."/>
            <person name="Lucas S."/>
            <person name="Mayer K.F."/>
            <person name="Moreau H."/>
            <person name="Not F."/>
            <person name="Otillar R."/>
            <person name="Panaud O."/>
            <person name="Pangilinan J."/>
            <person name="Paulsen I."/>
            <person name="Piegu B."/>
            <person name="Poliakov A."/>
            <person name="Robbens S."/>
            <person name="Schmutz J."/>
            <person name="Toulza E."/>
            <person name="Wyss T."/>
            <person name="Zelensky A."/>
            <person name="Zhou K."/>
            <person name="Armbrust E.V."/>
            <person name="Bhattacharya D."/>
            <person name="Goodenough U.W."/>
            <person name="Van de Peer Y."/>
            <person name="Grigoriev I.V."/>
        </authorList>
    </citation>
    <scope>NUCLEOTIDE SEQUENCE [LARGE SCALE GENOMIC DNA]</scope>
    <source>
        <strain evidence="5">RCC299 / NOUM17</strain>
    </source>
</reference>
<dbReference type="AlphaFoldDB" id="C1EH15"/>
<dbReference type="GO" id="GO:0016787">
    <property type="term" value="F:hydrolase activity"/>
    <property type="evidence" value="ECO:0007669"/>
    <property type="project" value="UniProtKB-KW"/>
</dbReference>
<evidence type="ECO:0000313" key="4">
    <source>
        <dbReference type="EMBL" id="ACO67218.1"/>
    </source>
</evidence>
<dbReference type="eggNOG" id="ENOG502RZTA">
    <property type="taxonomic scope" value="Eukaryota"/>
</dbReference>
<protein>
    <recommendedName>
        <fullName evidence="3">AB hydrolase-1 domain-containing protein</fullName>
    </recommendedName>
</protein>
<keyword evidence="1" id="KW-0378">Hydrolase</keyword>
<evidence type="ECO:0000313" key="5">
    <source>
        <dbReference type="Proteomes" id="UP000002009"/>
    </source>
</evidence>
<feature type="compositionally biased region" description="Low complexity" evidence="2">
    <location>
        <begin position="381"/>
        <end position="390"/>
    </location>
</feature>
<dbReference type="GO" id="GO:0016020">
    <property type="term" value="C:membrane"/>
    <property type="evidence" value="ECO:0007669"/>
    <property type="project" value="TreeGrafter"/>
</dbReference>
<feature type="compositionally biased region" description="Low complexity" evidence="2">
    <location>
        <begin position="411"/>
        <end position="420"/>
    </location>
</feature>
<dbReference type="Pfam" id="PF00561">
    <property type="entry name" value="Abhydrolase_1"/>
    <property type="match status" value="1"/>
</dbReference>
<dbReference type="KEGG" id="mis:MICPUN_64069"/>
<evidence type="ECO:0000259" key="3">
    <source>
        <dbReference type="Pfam" id="PF00561"/>
    </source>
</evidence>
<dbReference type="PANTHER" id="PTHR43798:SF31">
    <property type="entry name" value="AB HYDROLASE SUPERFAMILY PROTEIN YCLE"/>
    <property type="match status" value="1"/>
</dbReference>
<dbReference type="Proteomes" id="UP000002009">
    <property type="component" value="Chromosome 14"/>
</dbReference>
<feature type="compositionally biased region" description="Polar residues" evidence="2">
    <location>
        <begin position="337"/>
        <end position="355"/>
    </location>
</feature>
<dbReference type="STRING" id="296587.C1EH15"/>
<evidence type="ECO:0000256" key="1">
    <source>
        <dbReference type="ARBA" id="ARBA00022801"/>
    </source>
</evidence>
<evidence type="ECO:0000256" key="2">
    <source>
        <dbReference type="SAM" id="MobiDB-lite"/>
    </source>
</evidence>
<keyword evidence="5" id="KW-1185">Reference proteome</keyword>
<feature type="region of interest" description="Disordered" evidence="2">
    <location>
        <begin position="335"/>
        <end position="447"/>
    </location>
</feature>
<organism evidence="4 5">
    <name type="scientific">Micromonas commoda (strain RCC299 / NOUM17 / CCMP2709)</name>
    <name type="common">Picoplanktonic green alga</name>
    <dbReference type="NCBI Taxonomy" id="296587"/>
    <lineage>
        <taxon>Eukaryota</taxon>
        <taxon>Viridiplantae</taxon>
        <taxon>Chlorophyta</taxon>
        <taxon>Mamiellophyceae</taxon>
        <taxon>Mamiellales</taxon>
        <taxon>Mamiellaceae</taxon>
        <taxon>Micromonas</taxon>
    </lineage>
</organism>
<dbReference type="OrthoDB" id="7130006at2759"/>
<sequence>MERQRGTFLTNDGVRLAYEYAGVGFGKANTGDSPIVLVHGWSGSMHYFDNSFSHILAGRNRPPMVVRYDLRGHGESEKPSFGYMISRFAADLRDLLDHLELDNVTLVGTSMGCAIIWSYLALFGEGRVKCGVFVDQAPLQNRAPDWELGSRGCYDIASLTRLQELLKYDYVGFAKGNARSCLSTEIDPAHERLLIAETLKAHPEGLGQIMADHTAIDWRPYLRRVRVPCLVLAGGRSQIFPLEGVKECGRLIAASTVVVFEREDHWLYVEDFLRFAELVCDFACHGELTEGDGAPPRVPDPEPIRAGRSSRPGTGASVDSRFVQDMLDLAVADPATYTATRSPSSRPPTNGSPRVSNMGPRVAGRAATPRGLPGTYKKPELSTLDTLALEAELEKRRRAAGGSSGGGGGSRPTTGGSQRSMPLDQQNAAAIDPVAEGLPGSKMPAAP</sequence>
<name>C1EH15_MICCC</name>
<dbReference type="InterPro" id="IPR029058">
    <property type="entry name" value="AB_hydrolase_fold"/>
</dbReference>
<dbReference type="SUPFAM" id="SSF53474">
    <property type="entry name" value="alpha/beta-Hydrolases"/>
    <property type="match status" value="1"/>
</dbReference>
<feature type="region of interest" description="Disordered" evidence="2">
    <location>
        <begin position="290"/>
        <end position="318"/>
    </location>
</feature>
<dbReference type="InterPro" id="IPR000073">
    <property type="entry name" value="AB_hydrolase_1"/>
</dbReference>
<dbReference type="ESTHER" id="micsr-c1eh15">
    <property type="family name" value="Haloperoxidase"/>
</dbReference>
<dbReference type="InterPro" id="IPR050266">
    <property type="entry name" value="AB_hydrolase_sf"/>
</dbReference>
<accession>C1EH15</accession>
<proteinExistence type="predicted"/>